<gene>
    <name evidence="5" type="ORF">GCM10011511_50770</name>
</gene>
<keyword evidence="6" id="KW-1185">Reference proteome</keyword>
<keyword evidence="1" id="KW-0805">Transcription regulation</keyword>
<dbReference type="PANTHER" id="PTHR43280">
    <property type="entry name" value="ARAC-FAMILY TRANSCRIPTIONAL REGULATOR"/>
    <property type="match status" value="1"/>
</dbReference>
<dbReference type="Gene3D" id="1.10.10.60">
    <property type="entry name" value="Homeodomain-like"/>
    <property type="match status" value="1"/>
</dbReference>
<dbReference type="PANTHER" id="PTHR43280:SF32">
    <property type="entry name" value="TRANSCRIPTIONAL REGULATORY PROTEIN"/>
    <property type="match status" value="1"/>
</dbReference>
<protein>
    <recommendedName>
        <fullName evidence="4">HTH araC/xylS-type domain-containing protein</fullName>
    </recommendedName>
</protein>
<feature type="domain" description="HTH araC/xylS-type" evidence="4">
    <location>
        <begin position="200"/>
        <end position="298"/>
    </location>
</feature>
<dbReference type="GO" id="GO:0043565">
    <property type="term" value="F:sequence-specific DNA binding"/>
    <property type="evidence" value="ECO:0007669"/>
    <property type="project" value="InterPro"/>
</dbReference>
<evidence type="ECO:0000313" key="5">
    <source>
        <dbReference type="EMBL" id="GGB20848.1"/>
    </source>
</evidence>
<keyword evidence="3" id="KW-0804">Transcription</keyword>
<dbReference type="Pfam" id="PF12833">
    <property type="entry name" value="HTH_18"/>
    <property type="match status" value="1"/>
</dbReference>
<reference evidence="5" key="2">
    <citation type="submission" date="2020-09" db="EMBL/GenBank/DDBJ databases">
        <authorList>
            <person name="Sun Q."/>
            <person name="Zhou Y."/>
        </authorList>
    </citation>
    <scope>NUCLEOTIDE SEQUENCE</scope>
    <source>
        <strain evidence="5">CGMCC 1.15448</strain>
    </source>
</reference>
<dbReference type="SMART" id="SM00342">
    <property type="entry name" value="HTH_ARAC"/>
    <property type="match status" value="1"/>
</dbReference>
<proteinExistence type="predicted"/>
<dbReference type="InterPro" id="IPR009057">
    <property type="entry name" value="Homeodomain-like_sf"/>
</dbReference>
<dbReference type="Proteomes" id="UP000607559">
    <property type="component" value="Unassembled WGS sequence"/>
</dbReference>
<name>A0A8J2XWL5_9BACT</name>
<evidence type="ECO:0000256" key="1">
    <source>
        <dbReference type="ARBA" id="ARBA00023015"/>
    </source>
</evidence>
<evidence type="ECO:0000256" key="2">
    <source>
        <dbReference type="ARBA" id="ARBA00023125"/>
    </source>
</evidence>
<dbReference type="GO" id="GO:0003700">
    <property type="term" value="F:DNA-binding transcription factor activity"/>
    <property type="evidence" value="ECO:0007669"/>
    <property type="project" value="InterPro"/>
</dbReference>
<evidence type="ECO:0000313" key="6">
    <source>
        <dbReference type="Proteomes" id="UP000607559"/>
    </source>
</evidence>
<accession>A0A8J2XWL5</accession>
<comment type="caution">
    <text evidence="5">The sequence shown here is derived from an EMBL/GenBank/DDBJ whole genome shotgun (WGS) entry which is preliminary data.</text>
</comment>
<evidence type="ECO:0000256" key="3">
    <source>
        <dbReference type="ARBA" id="ARBA00023163"/>
    </source>
</evidence>
<dbReference type="SUPFAM" id="SSF46689">
    <property type="entry name" value="Homeodomain-like"/>
    <property type="match status" value="1"/>
</dbReference>
<reference evidence="5" key="1">
    <citation type="journal article" date="2014" name="Int. J. Syst. Evol. Microbiol.">
        <title>Complete genome sequence of Corynebacterium casei LMG S-19264T (=DSM 44701T), isolated from a smear-ripened cheese.</title>
        <authorList>
            <consortium name="US DOE Joint Genome Institute (JGI-PGF)"/>
            <person name="Walter F."/>
            <person name="Albersmeier A."/>
            <person name="Kalinowski J."/>
            <person name="Ruckert C."/>
        </authorList>
    </citation>
    <scope>NUCLEOTIDE SEQUENCE</scope>
    <source>
        <strain evidence="5">CGMCC 1.15448</strain>
    </source>
</reference>
<evidence type="ECO:0000259" key="4">
    <source>
        <dbReference type="PROSITE" id="PS01124"/>
    </source>
</evidence>
<organism evidence="5 6">
    <name type="scientific">Puia dinghuensis</name>
    <dbReference type="NCBI Taxonomy" id="1792502"/>
    <lineage>
        <taxon>Bacteria</taxon>
        <taxon>Pseudomonadati</taxon>
        <taxon>Bacteroidota</taxon>
        <taxon>Chitinophagia</taxon>
        <taxon>Chitinophagales</taxon>
        <taxon>Chitinophagaceae</taxon>
        <taxon>Puia</taxon>
    </lineage>
</organism>
<keyword evidence="2" id="KW-0238">DNA-binding</keyword>
<dbReference type="EMBL" id="BMJC01000006">
    <property type="protein sequence ID" value="GGB20848.1"/>
    <property type="molecule type" value="Genomic_DNA"/>
</dbReference>
<dbReference type="PROSITE" id="PS01124">
    <property type="entry name" value="HTH_ARAC_FAMILY_2"/>
    <property type="match status" value="1"/>
</dbReference>
<dbReference type="InterPro" id="IPR018060">
    <property type="entry name" value="HTH_AraC"/>
</dbReference>
<sequence length="299" mass="34804">MSITKKGREPKIPYFEDINEFLASIPVRDRSNDPLFYCLRLLESEKSAMNMPPFRRGFYYLGLLTDVSSTKISYDNIHVNDLNSLIVFQSPGLISSFYRNRSHGYLIYFKDQCFSYYKPSIDKEFPFFNSQQTDFYRISDTQYKEMVPQFEEVFSAYEQSKDHKVASLKLLALLHQLTAFSLFSTLQQERLATPQQVLLKKYLSLVNTHYLEKRRVEDYAAMLFVTPNHLSQSIKSVAGRNALSYINERISAEAKSLISYTDLSIAEIAYKLDFSDPANFGKFFKKNAVITPLEFRGRR</sequence>
<dbReference type="AlphaFoldDB" id="A0A8J2XWL5"/>